<dbReference type="SUPFAM" id="SSF48008">
    <property type="entry name" value="GntR ligand-binding domain-like"/>
    <property type="match status" value="1"/>
</dbReference>
<accession>A0A2V4TM24</accession>
<proteinExistence type="predicted"/>
<evidence type="ECO:0000256" key="2">
    <source>
        <dbReference type="ARBA" id="ARBA00023125"/>
    </source>
</evidence>
<dbReference type="InterPro" id="IPR036390">
    <property type="entry name" value="WH_DNA-bd_sf"/>
</dbReference>
<dbReference type="InterPro" id="IPR000524">
    <property type="entry name" value="Tscrpt_reg_HTH_GntR"/>
</dbReference>
<evidence type="ECO:0000259" key="4">
    <source>
        <dbReference type="PROSITE" id="PS50949"/>
    </source>
</evidence>
<dbReference type="Gene3D" id="1.20.120.530">
    <property type="entry name" value="GntR ligand-binding domain-like"/>
    <property type="match status" value="1"/>
</dbReference>
<evidence type="ECO:0000313" key="6">
    <source>
        <dbReference type="Proteomes" id="UP000247772"/>
    </source>
</evidence>
<dbReference type="InterPro" id="IPR011711">
    <property type="entry name" value="GntR_C"/>
</dbReference>
<dbReference type="SMART" id="SM00895">
    <property type="entry name" value="FCD"/>
    <property type="match status" value="1"/>
</dbReference>
<name>A0A2V4TM24_9BURK</name>
<comment type="caution">
    <text evidence="5">The sequence shown here is derived from an EMBL/GenBank/DDBJ whole genome shotgun (WGS) entry which is preliminary data.</text>
</comment>
<reference evidence="5 6" key="1">
    <citation type="submission" date="2018-06" db="EMBL/GenBank/DDBJ databases">
        <title>Genomic Encyclopedia of Type Strains, Phase IV (KMG-V): Genome sequencing to study the core and pangenomes of soil and plant-associated prokaryotes.</title>
        <authorList>
            <person name="Whitman W."/>
        </authorList>
    </citation>
    <scope>NUCLEOTIDE SEQUENCE [LARGE SCALE GENOMIC DNA]</scope>
    <source>
        <strain evidence="5 6">SRCL-318</strain>
    </source>
</reference>
<dbReference type="OrthoDB" id="9788098at2"/>
<dbReference type="AlphaFoldDB" id="A0A2V4TM24"/>
<dbReference type="Gene3D" id="1.10.10.10">
    <property type="entry name" value="Winged helix-like DNA-binding domain superfamily/Winged helix DNA-binding domain"/>
    <property type="match status" value="1"/>
</dbReference>
<dbReference type="InterPro" id="IPR008920">
    <property type="entry name" value="TF_FadR/GntR_C"/>
</dbReference>
<keyword evidence="2" id="KW-0238">DNA-binding</keyword>
<dbReference type="PANTHER" id="PTHR43537:SF51">
    <property type="entry name" value="HTH-TYPE TRANSCRIPTIONAL REGULATOR LGOR-RELATED"/>
    <property type="match status" value="1"/>
</dbReference>
<dbReference type="PROSITE" id="PS50949">
    <property type="entry name" value="HTH_GNTR"/>
    <property type="match status" value="1"/>
</dbReference>
<dbReference type="Proteomes" id="UP000247772">
    <property type="component" value="Unassembled WGS sequence"/>
</dbReference>
<protein>
    <submittedName>
        <fullName evidence="5">GntR family transcriptional regulator</fullName>
    </submittedName>
</protein>
<keyword evidence="3" id="KW-0804">Transcription</keyword>
<dbReference type="EMBL" id="QJSQ01000028">
    <property type="protein sequence ID" value="PYE16745.1"/>
    <property type="molecule type" value="Genomic_DNA"/>
</dbReference>
<feature type="domain" description="HTH gntR-type" evidence="4">
    <location>
        <begin position="26"/>
        <end position="93"/>
    </location>
</feature>
<dbReference type="SMART" id="SM00345">
    <property type="entry name" value="HTH_GNTR"/>
    <property type="match status" value="1"/>
</dbReference>
<organism evidence="5 6">
    <name type="scientific">Paraburkholderia silvatlantica</name>
    <dbReference type="NCBI Taxonomy" id="321895"/>
    <lineage>
        <taxon>Bacteria</taxon>
        <taxon>Pseudomonadati</taxon>
        <taxon>Pseudomonadota</taxon>
        <taxon>Betaproteobacteria</taxon>
        <taxon>Burkholderiales</taxon>
        <taxon>Burkholderiaceae</taxon>
        <taxon>Paraburkholderia</taxon>
    </lineage>
</organism>
<dbReference type="InterPro" id="IPR036388">
    <property type="entry name" value="WH-like_DNA-bd_sf"/>
</dbReference>
<dbReference type="RefSeq" id="WP_110856961.1">
    <property type="nucleotide sequence ID" value="NZ_QJSQ01000028.1"/>
</dbReference>
<evidence type="ECO:0000256" key="3">
    <source>
        <dbReference type="ARBA" id="ARBA00023163"/>
    </source>
</evidence>
<evidence type="ECO:0000256" key="1">
    <source>
        <dbReference type="ARBA" id="ARBA00023015"/>
    </source>
</evidence>
<gene>
    <name evidence="5" type="ORF">C7410_12894</name>
</gene>
<keyword evidence="1" id="KW-0805">Transcription regulation</keyword>
<evidence type="ECO:0000313" key="5">
    <source>
        <dbReference type="EMBL" id="PYE16745.1"/>
    </source>
</evidence>
<dbReference type="Pfam" id="PF00392">
    <property type="entry name" value="GntR"/>
    <property type="match status" value="1"/>
</dbReference>
<dbReference type="Pfam" id="PF07729">
    <property type="entry name" value="FCD"/>
    <property type="match status" value="1"/>
</dbReference>
<sequence length="243" mass="27430">MSQTVIEPQEDAVLASLSGFVANPDTSYRPQVHAFLRDVIVRGALPPHASLSEAAIAEALQVSRTPVREALAQLADEHLVNIYRKVGTIVAPISVSQLEEGRFARSTLECANHVQLAQTITLDQLSEFGRIVDEQRDAVARGDVDRFFDLDELMHRRLFEFAGRPHVWEMLQPMKRQFDRVRWLLLDRVADHAQRALREHELILAQMASRNFAQLGATVASHIDRVGSHLPEVQARVPDYFVE</sequence>
<dbReference type="CDD" id="cd07377">
    <property type="entry name" value="WHTH_GntR"/>
    <property type="match status" value="1"/>
</dbReference>
<dbReference type="PANTHER" id="PTHR43537">
    <property type="entry name" value="TRANSCRIPTIONAL REGULATOR, GNTR FAMILY"/>
    <property type="match status" value="1"/>
</dbReference>
<dbReference type="SUPFAM" id="SSF46785">
    <property type="entry name" value="Winged helix' DNA-binding domain"/>
    <property type="match status" value="1"/>
</dbReference>
<dbReference type="GO" id="GO:0003677">
    <property type="term" value="F:DNA binding"/>
    <property type="evidence" value="ECO:0007669"/>
    <property type="project" value="UniProtKB-KW"/>
</dbReference>
<dbReference type="GO" id="GO:0003700">
    <property type="term" value="F:DNA-binding transcription factor activity"/>
    <property type="evidence" value="ECO:0007669"/>
    <property type="project" value="InterPro"/>
</dbReference>